<dbReference type="AlphaFoldDB" id="A0A6P5RRP9"/>
<keyword evidence="2" id="KW-0964">Secreted</keyword>
<proteinExistence type="predicted"/>
<dbReference type="InterPro" id="IPR011050">
    <property type="entry name" value="Pectin_lyase_fold/virulence"/>
</dbReference>
<evidence type="ECO:0000313" key="6">
    <source>
        <dbReference type="RefSeq" id="XP_021803726.1"/>
    </source>
</evidence>
<dbReference type="GeneID" id="110747984"/>
<evidence type="ECO:0000313" key="5">
    <source>
        <dbReference type="Proteomes" id="UP000515124"/>
    </source>
</evidence>
<keyword evidence="3" id="KW-0732">Signal</keyword>
<organism evidence="5 6">
    <name type="scientific">Prunus avium</name>
    <name type="common">Cherry</name>
    <name type="synonym">Cerasus avium</name>
    <dbReference type="NCBI Taxonomy" id="42229"/>
    <lineage>
        <taxon>Eukaryota</taxon>
        <taxon>Viridiplantae</taxon>
        <taxon>Streptophyta</taxon>
        <taxon>Embryophyta</taxon>
        <taxon>Tracheophyta</taxon>
        <taxon>Spermatophyta</taxon>
        <taxon>Magnoliopsida</taxon>
        <taxon>eudicotyledons</taxon>
        <taxon>Gunneridae</taxon>
        <taxon>Pentapetalae</taxon>
        <taxon>rosids</taxon>
        <taxon>fabids</taxon>
        <taxon>Rosales</taxon>
        <taxon>Rosaceae</taxon>
        <taxon>Amygdaloideae</taxon>
        <taxon>Amygdaleae</taxon>
        <taxon>Prunus</taxon>
    </lineage>
</organism>
<dbReference type="RefSeq" id="XP_021803726.1">
    <property type="nucleotide sequence ID" value="XM_021948034.1"/>
</dbReference>
<gene>
    <name evidence="6" type="primary">LOC110747984</name>
</gene>
<dbReference type="Pfam" id="PF12708">
    <property type="entry name" value="Pect-lyase_RHGA_epim"/>
    <property type="match status" value="1"/>
</dbReference>
<evidence type="ECO:0000256" key="1">
    <source>
        <dbReference type="ARBA" id="ARBA00004191"/>
    </source>
</evidence>
<sequence length="78" mass="8333">MGSKFILGTTFFLFLISFSIKARAADFDIKKYGAKADGKTDDSQAINSAWKEACASTTPSTVVIAKGNYMAGPVKFQG</sequence>
<evidence type="ECO:0000259" key="4">
    <source>
        <dbReference type="Pfam" id="PF12708"/>
    </source>
</evidence>
<keyword evidence="2" id="KW-0134">Cell wall</keyword>
<dbReference type="InterPro" id="IPR012334">
    <property type="entry name" value="Pectin_lyas_fold"/>
</dbReference>
<name>A0A6P5RRP9_PRUAV</name>
<feature type="signal peptide" evidence="3">
    <location>
        <begin position="1"/>
        <end position="24"/>
    </location>
</feature>
<dbReference type="SUPFAM" id="SSF51126">
    <property type="entry name" value="Pectin lyase-like"/>
    <property type="match status" value="1"/>
</dbReference>
<evidence type="ECO:0000256" key="3">
    <source>
        <dbReference type="SAM" id="SignalP"/>
    </source>
</evidence>
<feature type="domain" description="Rhamnogalacturonase A/B/Epimerase-like pectate lyase" evidence="4">
    <location>
        <begin position="28"/>
        <end position="70"/>
    </location>
</feature>
<keyword evidence="5" id="KW-1185">Reference proteome</keyword>
<dbReference type="InterPro" id="IPR024535">
    <property type="entry name" value="RHGA/B-epi-like_pectate_lyase"/>
</dbReference>
<protein>
    <submittedName>
        <fullName evidence="6">Polygalacturonase-like</fullName>
    </submittedName>
</protein>
<feature type="non-terminal residue" evidence="6">
    <location>
        <position position="78"/>
    </location>
</feature>
<reference evidence="6" key="1">
    <citation type="submission" date="2025-08" db="UniProtKB">
        <authorList>
            <consortium name="RefSeq"/>
        </authorList>
    </citation>
    <scope>IDENTIFICATION</scope>
</reference>
<dbReference type="Proteomes" id="UP000515124">
    <property type="component" value="Unplaced"/>
</dbReference>
<comment type="subcellular location">
    <subcellularLocation>
        <location evidence="1">Secreted</location>
        <location evidence="1">Cell wall</location>
    </subcellularLocation>
</comment>
<dbReference type="Gene3D" id="2.160.20.10">
    <property type="entry name" value="Single-stranded right-handed beta-helix, Pectin lyase-like"/>
    <property type="match status" value="1"/>
</dbReference>
<accession>A0A6P5RRP9</accession>
<dbReference type="KEGG" id="pavi:110747984"/>
<evidence type="ECO:0000256" key="2">
    <source>
        <dbReference type="ARBA" id="ARBA00022512"/>
    </source>
</evidence>
<feature type="chain" id="PRO_5028416342" evidence="3">
    <location>
        <begin position="25"/>
        <end position="78"/>
    </location>
</feature>